<proteinExistence type="predicted"/>
<dbReference type="Proteomes" id="UP001385892">
    <property type="component" value="Unassembled WGS sequence"/>
</dbReference>
<dbReference type="RefSeq" id="WP_340340387.1">
    <property type="nucleotide sequence ID" value="NZ_JBBKZT010000001.1"/>
</dbReference>
<organism evidence="1 2">
    <name type="scientific">Variovorax rhizosphaerae</name>
    <dbReference type="NCBI Taxonomy" id="1836200"/>
    <lineage>
        <taxon>Bacteria</taxon>
        <taxon>Pseudomonadati</taxon>
        <taxon>Pseudomonadota</taxon>
        <taxon>Betaproteobacteria</taxon>
        <taxon>Burkholderiales</taxon>
        <taxon>Comamonadaceae</taxon>
        <taxon>Variovorax</taxon>
    </lineage>
</organism>
<protein>
    <submittedName>
        <fullName evidence="1">Pilus assembly protein PilV</fullName>
    </submittedName>
</protein>
<sequence>MLVSLLVFAFGVLGLVGLQSTMTRAQTESKYRADAANLATEAIGRMWSDLGIVASYNGADCASIARCKEWQDKVGTSLPQGTGALDLNTGTGDVTITVRWTSPGGETHRYVTATTIARSGG</sequence>
<comment type="caution">
    <text evidence="1">The sequence shown here is derived from an EMBL/GenBank/DDBJ whole genome shotgun (WGS) entry which is preliminary data.</text>
</comment>
<name>A0ABU8WCQ8_9BURK</name>
<accession>A0ABU8WCQ8</accession>
<dbReference type="EMBL" id="JBBKZT010000001">
    <property type="protein sequence ID" value="MEJ8845206.1"/>
    <property type="molecule type" value="Genomic_DNA"/>
</dbReference>
<evidence type="ECO:0000313" key="1">
    <source>
        <dbReference type="EMBL" id="MEJ8845206.1"/>
    </source>
</evidence>
<reference evidence="1 2" key="1">
    <citation type="submission" date="2024-03" db="EMBL/GenBank/DDBJ databases">
        <title>Novel species of the genus Variovorax.</title>
        <authorList>
            <person name="Liu Q."/>
            <person name="Xin Y.-H."/>
        </authorList>
    </citation>
    <scope>NUCLEOTIDE SEQUENCE [LARGE SCALE GENOMIC DNA]</scope>
    <source>
        <strain evidence="1 2">KACC 18900</strain>
    </source>
</reference>
<keyword evidence="2" id="KW-1185">Reference proteome</keyword>
<evidence type="ECO:0000313" key="2">
    <source>
        <dbReference type="Proteomes" id="UP001385892"/>
    </source>
</evidence>
<gene>
    <name evidence="1" type="ORF">WKW82_00990</name>
</gene>